<dbReference type="InterPro" id="IPR036271">
    <property type="entry name" value="Tet_transcr_reg_TetR-rel_C_sf"/>
</dbReference>
<evidence type="ECO:0000256" key="1">
    <source>
        <dbReference type="ARBA" id="ARBA00023015"/>
    </source>
</evidence>
<feature type="domain" description="HTH tetR-type" evidence="5">
    <location>
        <begin position="1"/>
        <end position="58"/>
    </location>
</feature>
<dbReference type="Pfam" id="PF00440">
    <property type="entry name" value="TetR_N"/>
    <property type="match status" value="1"/>
</dbReference>
<dbReference type="SUPFAM" id="SSF46689">
    <property type="entry name" value="Homeodomain-like"/>
    <property type="match status" value="1"/>
</dbReference>
<evidence type="ECO:0000256" key="4">
    <source>
        <dbReference type="PROSITE-ProRule" id="PRU00335"/>
    </source>
</evidence>
<dbReference type="InterPro" id="IPR050109">
    <property type="entry name" value="HTH-type_TetR-like_transc_reg"/>
</dbReference>
<evidence type="ECO:0000313" key="7">
    <source>
        <dbReference type="Proteomes" id="UP000331127"/>
    </source>
</evidence>
<organism evidence="6 7">
    <name type="scientific">Acrocarpospora macrocephala</name>
    <dbReference type="NCBI Taxonomy" id="150177"/>
    <lineage>
        <taxon>Bacteria</taxon>
        <taxon>Bacillati</taxon>
        <taxon>Actinomycetota</taxon>
        <taxon>Actinomycetes</taxon>
        <taxon>Streptosporangiales</taxon>
        <taxon>Streptosporangiaceae</taxon>
        <taxon>Acrocarpospora</taxon>
    </lineage>
</organism>
<evidence type="ECO:0000256" key="2">
    <source>
        <dbReference type="ARBA" id="ARBA00023125"/>
    </source>
</evidence>
<dbReference type="Proteomes" id="UP000331127">
    <property type="component" value="Unassembled WGS sequence"/>
</dbReference>
<protein>
    <recommendedName>
        <fullName evidence="5">HTH tetR-type domain-containing protein</fullName>
    </recommendedName>
</protein>
<sequence>MASGILEAAAALIAERGESVSMTDVATAAGVGRATLYRYFPSREALLAALLEAGLAEVAQRLADARLDDIPISEAFARGTRAVLAGMLKYRGLGSFPLTEAQKEAAETAMMAPLRALFDRAAEEGALRSDLSREALVEVYLSLLEGIKVRVMLGGLGGLGVEPAAAAITEVFLRGALAG</sequence>
<dbReference type="EMBL" id="BLAE01000004">
    <property type="protein sequence ID" value="GES06909.1"/>
    <property type="molecule type" value="Genomic_DNA"/>
</dbReference>
<accession>A0A5M3WF14</accession>
<keyword evidence="2 4" id="KW-0238">DNA-binding</keyword>
<dbReference type="AlphaFoldDB" id="A0A5M3WF14"/>
<dbReference type="PANTHER" id="PTHR30055:SF234">
    <property type="entry name" value="HTH-TYPE TRANSCRIPTIONAL REGULATOR BETI"/>
    <property type="match status" value="1"/>
</dbReference>
<dbReference type="PROSITE" id="PS50977">
    <property type="entry name" value="HTH_TETR_2"/>
    <property type="match status" value="1"/>
</dbReference>
<comment type="caution">
    <text evidence="6">The sequence shown here is derived from an EMBL/GenBank/DDBJ whole genome shotgun (WGS) entry which is preliminary data.</text>
</comment>
<dbReference type="GO" id="GO:0000976">
    <property type="term" value="F:transcription cis-regulatory region binding"/>
    <property type="evidence" value="ECO:0007669"/>
    <property type="project" value="TreeGrafter"/>
</dbReference>
<dbReference type="PRINTS" id="PR00455">
    <property type="entry name" value="HTHTETR"/>
</dbReference>
<dbReference type="PANTHER" id="PTHR30055">
    <property type="entry name" value="HTH-TYPE TRANSCRIPTIONAL REGULATOR RUTR"/>
    <property type="match status" value="1"/>
</dbReference>
<keyword evidence="3" id="KW-0804">Transcription</keyword>
<name>A0A5M3WF14_9ACTN</name>
<reference evidence="6 7" key="1">
    <citation type="submission" date="2019-10" db="EMBL/GenBank/DDBJ databases">
        <title>Whole genome shotgun sequence of Acrocarpospora macrocephala NBRC 16266.</title>
        <authorList>
            <person name="Ichikawa N."/>
            <person name="Kimura A."/>
            <person name="Kitahashi Y."/>
            <person name="Komaki H."/>
            <person name="Oguchi A."/>
        </authorList>
    </citation>
    <scope>NUCLEOTIDE SEQUENCE [LARGE SCALE GENOMIC DNA]</scope>
    <source>
        <strain evidence="6 7">NBRC 16266</strain>
    </source>
</reference>
<keyword evidence="7" id="KW-1185">Reference proteome</keyword>
<evidence type="ECO:0000259" key="5">
    <source>
        <dbReference type="PROSITE" id="PS50977"/>
    </source>
</evidence>
<dbReference type="GO" id="GO:0003700">
    <property type="term" value="F:DNA-binding transcription factor activity"/>
    <property type="evidence" value="ECO:0007669"/>
    <property type="project" value="TreeGrafter"/>
</dbReference>
<keyword evidence="1" id="KW-0805">Transcription regulation</keyword>
<evidence type="ECO:0000313" key="6">
    <source>
        <dbReference type="EMBL" id="GES06909.1"/>
    </source>
</evidence>
<gene>
    <name evidence="6" type="ORF">Amac_005040</name>
</gene>
<dbReference type="RefSeq" id="WP_170322263.1">
    <property type="nucleotide sequence ID" value="NZ_BAAAHL010000029.1"/>
</dbReference>
<proteinExistence type="predicted"/>
<dbReference type="SUPFAM" id="SSF48498">
    <property type="entry name" value="Tetracyclin repressor-like, C-terminal domain"/>
    <property type="match status" value="1"/>
</dbReference>
<dbReference type="InterPro" id="IPR009057">
    <property type="entry name" value="Homeodomain-like_sf"/>
</dbReference>
<dbReference type="Gene3D" id="1.10.357.10">
    <property type="entry name" value="Tetracycline Repressor, domain 2"/>
    <property type="match status" value="1"/>
</dbReference>
<dbReference type="InterPro" id="IPR001647">
    <property type="entry name" value="HTH_TetR"/>
</dbReference>
<feature type="DNA-binding region" description="H-T-H motif" evidence="4">
    <location>
        <begin position="21"/>
        <end position="40"/>
    </location>
</feature>
<evidence type="ECO:0000256" key="3">
    <source>
        <dbReference type="ARBA" id="ARBA00023163"/>
    </source>
</evidence>